<protein>
    <submittedName>
        <fullName evidence="1">Uncharacterized protein</fullName>
    </submittedName>
</protein>
<keyword evidence="2" id="KW-1185">Reference proteome</keyword>
<evidence type="ECO:0000313" key="2">
    <source>
        <dbReference type="Proteomes" id="UP000316624"/>
    </source>
</evidence>
<dbReference type="RefSeq" id="WP_021247056.1">
    <property type="nucleotide sequence ID" value="NZ_JACIIY010000005.1"/>
</dbReference>
<sequence>MTISLSHFAIEPDGGQYRLQLTLEDGMVLKIGATFDQLDLPSPRMI</sequence>
<gene>
    <name evidence="1" type="ORF">IQ35_01137</name>
</gene>
<reference evidence="1 2" key="1">
    <citation type="journal article" date="2015" name="Stand. Genomic Sci.">
        <title>Genomic Encyclopedia of Bacterial and Archaeal Type Strains, Phase III: the genomes of soil and plant-associated and newly described type strains.</title>
        <authorList>
            <person name="Whitman W.B."/>
            <person name="Woyke T."/>
            <person name="Klenk H.P."/>
            <person name="Zhou Y."/>
            <person name="Lilburn T.G."/>
            <person name="Beck B.J."/>
            <person name="De Vos P."/>
            <person name="Vandamme P."/>
            <person name="Eisen J.A."/>
            <person name="Garrity G."/>
            <person name="Hugenholtz P."/>
            <person name="Kyrpides N.C."/>
        </authorList>
    </citation>
    <scope>NUCLEOTIDE SEQUENCE [LARGE SCALE GENOMIC DNA]</scope>
    <source>
        <strain evidence="1 2">CGMCC 1.7748</strain>
    </source>
</reference>
<comment type="caution">
    <text evidence="1">The sequence shown here is derived from an EMBL/GenBank/DDBJ whole genome shotgun (WGS) entry which is preliminary data.</text>
</comment>
<dbReference type="AlphaFoldDB" id="A0A562KKU8"/>
<dbReference type="EMBL" id="VLKK01000003">
    <property type="protein sequence ID" value="TWH96048.1"/>
    <property type="molecule type" value="Genomic_DNA"/>
</dbReference>
<organism evidence="1 2">
    <name type="scientific">Sphingobium wenxiniae (strain DSM 21828 / CGMCC 1.7748 / JZ-1)</name>
    <dbReference type="NCBI Taxonomy" id="595605"/>
    <lineage>
        <taxon>Bacteria</taxon>
        <taxon>Pseudomonadati</taxon>
        <taxon>Pseudomonadota</taxon>
        <taxon>Alphaproteobacteria</taxon>
        <taxon>Sphingomonadales</taxon>
        <taxon>Sphingomonadaceae</taxon>
        <taxon>Sphingobium</taxon>
    </lineage>
</organism>
<proteinExistence type="predicted"/>
<evidence type="ECO:0000313" key="1">
    <source>
        <dbReference type="EMBL" id="TWH96048.1"/>
    </source>
</evidence>
<accession>A0A562KKU8</accession>
<dbReference type="Proteomes" id="UP000316624">
    <property type="component" value="Unassembled WGS sequence"/>
</dbReference>
<name>A0A562KKU8_SPHWJ</name>